<dbReference type="InterPro" id="IPR036643">
    <property type="entry name" value="RNApol_insert_sf"/>
</dbReference>
<evidence type="ECO:0000256" key="3">
    <source>
        <dbReference type="ARBA" id="ARBA00015972"/>
    </source>
</evidence>
<dbReference type="HAMAP" id="MF_00059">
    <property type="entry name" value="RNApol_bact_RpoA"/>
    <property type="match status" value="1"/>
</dbReference>
<dbReference type="Gene3D" id="1.10.150.20">
    <property type="entry name" value="5' to 3' exonuclease, C-terminal subdomain"/>
    <property type="match status" value="1"/>
</dbReference>
<keyword evidence="7 11" id="KW-0804">Transcription</keyword>
<feature type="region of interest" description="Alpha N-terminal domain (alpha-NTD)" evidence="11">
    <location>
        <begin position="1"/>
        <end position="242"/>
    </location>
</feature>
<reference evidence="13" key="1">
    <citation type="submission" date="2021-10" db="EMBL/GenBank/DDBJ databases">
        <title>Genome Sequence of The Candidatus Hydrogeosomobacter endosymbioticus, an Intracellular Bacterial Symbiont of the Anaerobic Ciliate GW7.</title>
        <authorList>
            <person name="Shiohama Y."/>
            <person name="Shinzato N."/>
        </authorList>
    </citation>
    <scope>NUCLEOTIDE SEQUENCE [LARGE SCALE GENOMIC DNA]</scope>
    <source>
        <strain evidence="13">200920</strain>
    </source>
</reference>
<evidence type="ECO:0000256" key="9">
    <source>
        <dbReference type="ARBA" id="ARBA00033070"/>
    </source>
</evidence>
<dbReference type="InterPro" id="IPR036603">
    <property type="entry name" value="RBP11-like"/>
</dbReference>
<evidence type="ECO:0000256" key="6">
    <source>
        <dbReference type="ARBA" id="ARBA00022695"/>
    </source>
</evidence>
<dbReference type="Pfam" id="PF03118">
    <property type="entry name" value="RNA_pol_A_CTD"/>
    <property type="match status" value="1"/>
</dbReference>
<dbReference type="RefSeq" id="WP_236864413.1">
    <property type="nucleotide sequence ID" value="NZ_AP025225.1"/>
</dbReference>
<dbReference type="InterPro" id="IPR011262">
    <property type="entry name" value="DNA-dir_RNA_pol_insert"/>
</dbReference>
<proteinExistence type="inferred from homology"/>
<name>A0ABM7V9T2_9PROT</name>
<keyword evidence="5 11" id="KW-0808">Transferase</keyword>
<evidence type="ECO:0000313" key="13">
    <source>
        <dbReference type="EMBL" id="BDB96228.1"/>
    </source>
</evidence>
<dbReference type="Gene3D" id="3.30.1360.10">
    <property type="entry name" value="RNA polymerase, RBP11-like subunit"/>
    <property type="match status" value="1"/>
</dbReference>
<comment type="subunit">
    <text evidence="11">Homodimer. The RNAP catalytic core consists of 2 alpha, 1 beta, 1 beta' and 1 omega subunit. When a sigma factor is associated with the core the holoenzyme is formed, which can initiate transcription.</text>
</comment>
<organism evidence="13 14">
    <name type="scientific">Candidatus Hydrogenosomobacter endosymbioticus</name>
    <dbReference type="NCBI Taxonomy" id="2558174"/>
    <lineage>
        <taxon>Bacteria</taxon>
        <taxon>Pseudomonadati</taxon>
        <taxon>Pseudomonadota</taxon>
        <taxon>Alphaproteobacteria</taxon>
        <taxon>Holosporales</taxon>
        <taxon>Holosporaceae</taxon>
        <taxon>Candidatus Hydrogenosomobacter</taxon>
    </lineage>
</organism>
<evidence type="ECO:0000256" key="5">
    <source>
        <dbReference type="ARBA" id="ARBA00022679"/>
    </source>
</evidence>
<evidence type="ECO:0000256" key="7">
    <source>
        <dbReference type="ARBA" id="ARBA00023163"/>
    </source>
</evidence>
<dbReference type="InterPro" id="IPR011773">
    <property type="entry name" value="DNA-dir_RpoA"/>
</dbReference>
<comment type="function">
    <text evidence="11">DNA-dependent RNA polymerase catalyzes the transcription of DNA into RNA using the four ribonucleoside triphosphates as substrates.</text>
</comment>
<keyword evidence="14" id="KW-1185">Reference proteome</keyword>
<dbReference type="NCBIfam" id="NF003513">
    <property type="entry name" value="PRK05182.1-2"/>
    <property type="match status" value="1"/>
</dbReference>
<dbReference type="EC" id="2.7.7.6" evidence="2 11"/>
<dbReference type="CDD" id="cd06928">
    <property type="entry name" value="RNAP_alpha_NTD"/>
    <property type="match status" value="1"/>
</dbReference>
<dbReference type="Proteomes" id="UP001320209">
    <property type="component" value="Chromosome"/>
</dbReference>
<evidence type="ECO:0000256" key="8">
    <source>
        <dbReference type="ARBA" id="ARBA00032524"/>
    </source>
</evidence>
<dbReference type="GO" id="GO:0000428">
    <property type="term" value="C:DNA-directed RNA polymerase complex"/>
    <property type="evidence" value="ECO:0007669"/>
    <property type="project" value="UniProtKB-KW"/>
</dbReference>
<evidence type="ECO:0000313" key="14">
    <source>
        <dbReference type="Proteomes" id="UP001320209"/>
    </source>
</evidence>
<evidence type="ECO:0000259" key="12">
    <source>
        <dbReference type="SMART" id="SM00662"/>
    </source>
</evidence>
<comment type="similarity">
    <text evidence="1 11">Belongs to the RNA polymerase alpha chain family.</text>
</comment>
<dbReference type="Gene3D" id="2.170.120.12">
    <property type="entry name" value="DNA-directed RNA polymerase, insert domain"/>
    <property type="match status" value="1"/>
</dbReference>
<feature type="region of interest" description="Alpha C-terminal domain (alpha-CTD)" evidence="11">
    <location>
        <begin position="255"/>
        <end position="350"/>
    </location>
</feature>
<gene>
    <name evidence="11 13" type="primary">rpoA</name>
    <name evidence="13" type="ORF">HYD_3610</name>
</gene>
<comment type="catalytic activity">
    <reaction evidence="10 11">
        <text>RNA(n) + a ribonucleoside 5'-triphosphate = RNA(n+1) + diphosphate</text>
        <dbReference type="Rhea" id="RHEA:21248"/>
        <dbReference type="Rhea" id="RHEA-COMP:14527"/>
        <dbReference type="Rhea" id="RHEA-COMP:17342"/>
        <dbReference type="ChEBI" id="CHEBI:33019"/>
        <dbReference type="ChEBI" id="CHEBI:61557"/>
        <dbReference type="ChEBI" id="CHEBI:140395"/>
        <dbReference type="EC" id="2.7.7.6"/>
    </reaction>
</comment>
<protein>
    <recommendedName>
        <fullName evidence="3 11">DNA-directed RNA polymerase subunit alpha</fullName>
        <shortName evidence="11">RNAP subunit alpha</shortName>
        <ecNumber evidence="2 11">2.7.7.6</ecNumber>
    </recommendedName>
    <alternativeName>
        <fullName evidence="9 11">RNA polymerase subunit alpha</fullName>
    </alternativeName>
    <alternativeName>
        <fullName evidence="8 11">Transcriptase subunit alpha</fullName>
    </alternativeName>
</protein>
<dbReference type="SUPFAM" id="SSF56553">
    <property type="entry name" value="Insert subdomain of RNA polymerase alpha subunit"/>
    <property type="match status" value="1"/>
</dbReference>
<evidence type="ECO:0000256" key="1">
    <source>
        <dbReference type="ARBA" id="ARBA00007123"/>
    </source>
</evidence>
<feature type="domain" description="DNA-directed RNA polymerase RpoA/D/Rpb3-type" evidence="12">
    <location>
        <begin position="26"/>
        <end position="236"/>
    </location>
</feature>
<evidence type="ECO:0000256" key="2">
    <source>
        <dbReference type="ARBA" id="ARBA00012418"/>
    </source>
</evidence>
<dbReference type="Pfam" id="PF01000">
    <property type="entry name" value="RNA_pol_A_bac"/>
    <property type="match status" value="1"/>
</dbReference>
<dbReference type="InterPro" id="IPR011260">
    <property type="entry name" value="RNAP_asu_C"/>
</dbReference>
<dbReference type="EMBL" id="AP025225">
    <property type="protein sequence ID" value="BDB96228.1"/>
    <property type="molecule type" value="Genomic_DNA"/>
</dbReference>
<keyword evidence="6 11" id="KW-0548">Nucleotidyltransferase</keyword>
<comment type="domain">
    <text evidence="11">The N-terminal domain is essential for RNAP assembly and basal transcription, whereas the C-terminal domain is involved in interaction with transcriptional regulators and with upstream promoter elements.</text>
</comment>
<keyword evidence="4 11" id="KW-0240">DNA-directed RNA polymerase</keyword>
<dbReference type="SUPFAM" id="SSF47789">
    <property type="entry name" value="C-terminal domain of RNA polymerase alpha subunit"/>
    <property type="match status" value="1"/>
</dbReference>
<evidence type="ECO:0000256" key="10">
    <source>
        <dbReference type="ARBA" id="ARBA00048552"/>
    </source>
</evidence>
<evidence type="ECO:0000256" key="4">
    <source>
        <dbReference type="ARBA" id="ARBA00022478"/>
    </source>
</evidence>
<dbReference type="InterPro" id="IPR011263">
    <property type="entry name" value="DNA-dir_RNA_pol_RpoA/D/Rpb3"/>
</dbReference>
<dbReference type="Pfam" id="PF01193">
    <property type="entry name" value="RNA_pol_L"/>
    <property type="match status" value="1"/>
</dbReference>
<accession>A0ABM7V9T2</accession>
<sequence>MISRNWESLIRPYKVALERESDSRFCGTVVVEPLERGYGHTIGNTLRRVLLSSIQGAAVTSVKIDGVLSEFSGIPGVHEDVTDIVLNLKLLRFKMHGAGPKKVRISVKGPCVVTAGMISSDEGLEVLEPMQKICSIDETGSINMEITVDKGRGYLSAEAASELVVGHRAIGEILVDAHFSPVKKVSYSVEQTRVGQMTDYDRLFINVETDGSITPKEAVSVAACILRDQFAVLTSFGSSTVEKGVQGTASSGGDMNKAALLRLLSRKVNDLDLNVRCLNCLKNIDIVYVADLVKHKESDLLKTPNFGRKSLNEIKERLAELGLSLGMEEVPDVFSDSETDNSLKDGARLL</sequence>
<dbReference type="SUPFAM" id="SSF55257">
    <property type="entry name" value="RBP11-like subunits of RNA polymerase"/>
    <property type="match status" value="1"/>
</dbReference>
<evidence type="ECO:0000256" key="11">
    <source>
        <dbReference type="HAMAP-Rule" id="MF_00059"/>
    </source>
</evidence>
<dbReference type="NCBIfam" id="TIGR02027">
    <property type="entry name" value="rpoA"/>
    <property type="match status" value="1"/>
</dbReference>
<dbReference type="SMART" id="SM00662">
    <property type="entry name" value="RPOLD"/>
    <property type="match status" value="1"/>
</dbReference>
<dbReference type="NCBIfam" id="NF003519">
    <property type="entry name" value="PRK05182.2-5"/>
    <property type="match status" value="1"/>
</dbReference>